<name>A0ABR7VDE8_9FLAO</name>
<comment type="caution">
    <text evidence="1">The sequence shown here is derived from an EMBL/GenBank/DDBJ whole genome shotgun (WGS) entry which is preliminary data.</text>
</comment>
<keyword evidence="2" id="KW-1185">Reference proteome</keyword>
<accession>A0ABR7VDE8</accession>
<organism evidence="1 2">
    <name type="scientific">Maribacter arenosus</name>
    <dbReference type="NCBI Taxonomy" id="1854708"/>
    <lineage>
        <taxon>Bacteria</taxon>
        <taxon>Pseudomonadati</taxon>
        <taxon>Bacteroidota</taxon>
        <taxon>Flavobacteriia</taxon>
        <taxon>Flavobacteriales</taxon>
        <taxon>Flavobacteriaceae</taxon>
        <taxon>Maribacter</taxon>
    </lineage>
</organism>
<gene>
    <name evidence="1" type="ORF">HPE63_05305</name>
</gene>
<dbReference type="RefSeq" id="WP_188313223.1">
    <property type="nucleotide sequence ID" value="NZ_JABTCG010000002.1"/>
</dbReference>
<protein>
    <submittedName>
        <fullName evidence="1">Uncharacterized protein</fullName>
    </submittedName>
</protein>
<sequence length="229" mass="26676">MKSPFKVVRLNFMTINELPNSWTDQDYINMLGIMDYTDISELSSDELKEMCLMSLTDYEPEDAAKIVLEYVFKGRLTKGQVENISNEIIDEKMWEEYADLSMHEDFFNVNQLLYVAFNGKFPKPEAVKFQVKVTTTQKDEMLVFKDFPEAPLIRLLVAGMPQNTLIYRLFEEQVDGVGFKDAKDIIWQLKIEKNGDNEMLFDIISSSYWFQDFKYVGAYEASTHADEVP</sequence>
<dbReference type="Proteomes" id="UP000598350">
    <property type="component" value="Unassembled WGS sequence"/>
</dbReference>
<proteinExistence type="predicted"/>
<reference evidence="1 2" key="1">
    <citation type="submission" date="2020-05" db="EMBL/GenBank/DDBJ databases">
        <title>The draft genome sequence of Maribacter arenosus CAU 1321.</title>
        <authorList>
            <person name="Mu L."/>
        </authorList>
    </citation>
    <scope>NUCLEOTIDE SEQUENCE [LARGE SCALE GENOMIC DNA]</scope>
    <source>
        <strain evidence="1 2">CAU 1321</strain>
    </source>
</reference>
<evidence type="ECO:0000313" key="1">
    <source>
        <dbReference type="EMBL" id="MBD0850079.1"/>
    </source>
</evidence>
<dbReference type="EMBL" id="JABTCG010000002">
    <property type="protein sequence ID" value="MBD0850079.1"/>
    <property type="molecule type" value="Genomic_DNA"/>
</dbReference>
<evidence type="ECO:0000313" key="2">
    <source>
        <dbReference type="Proteomes" id="UP000598350"/>
    </source>
</evidence>